<dbReference type="Proteomes" id="UP000199647">
    <property type="component" value="Unassembled WGS sequence"/>
</dbReference>
<dbReference type="InterPro" id="IPR036866">
    <property type="entry name" value="RibonucZ/Hydroxyglut_hydro"/>
</dbReference>
<keyword evidence="3" id="KW-1185">Reference proteome</keyword>
<dbReference type="InterPro" id="IPR050662">
    <property type="entry name" value="Sec-metab_biosynth-thioest"/>
</dbReference>
<accession>A0A1H9JJY5</accession>
<dbReference type="STRING" id="1855383.SAMN05216548_108153"/>
<dbReference type="Gene3D" id="3.60.15.10">
    <property type="entry name" value="Ribonuclease Z/Hydroxyacylglutathione hydrolase-like"/>
    <property type="match status" value="1"/>
</dbReference>
<dbReference type="PANTHER" id="PTHR23131">
    <property type="entry name" value="ENDORIBONUCLEASE LACTB2"/>
    <property type="match status" value="1"/>
</dbReference>
<reference evidence="2 3" key="1">
    <citation type="submission" date="2016-10" db="EMBL/GenBank/DDBJ databases">
        <authorList>
            <person name="de Groot N.N."/>
        </authorList>
    </citation>
    <scope>NUCLEOTIDE SEQUENCE [LARGE SCALE GENOMIC DNA]</scope>
    <source>
        <strain evidence="2 3">A52C2</strain>
    </source>
</reference>
<dbReference type="RefSeq" id="WP_092496915.1">
    <property type="nucleotide sequence ID" value="NZ_FOFG01000008.1"/>
</dbReference>
<dbReference type="CDD" id="cd16278">
    <property type="entry name" value="metallo-hydrolase-like_MBL-fold"/>
    <property type="match status" value="1"/>
</dbReference>
<organism evidence="2 3">
    <name type="scientific">Faunimonas pinastri</name>
    <dbReference type="NCBI Taxonomy" id="1855383"/>
    <lineage>
        <taxon>Bacteria</taxon>
        <taxon>Pseudomonadati</taxon>
        <taxon>Pseudomonadota</taxon>
        <taxon>Alphaproteobacteria</taxon>
        <taxon>Hyphomicrobiales</taxon>
        <taxon>Afifellaceae</taxon>
        <taxon>Faunimonas</taxon>
    </lineage>
</organism>
<dbReference type="PANTHER" id="PTHR23131:SF0">
    <property type="entry name" value="ENDORIBONUCLEASE LACTB2"/>
    <property type="match status" value="1"/>
</dbReference>
<dbReference type="AlphaFoldDB" id="A0A1H9JJY5"/>
<evidence type="ECO:0000259" key="1">
    <source>
        <dbReference type="SMART" id="SM00849"/>
    </source>
</evidence>
<evidence type="ECO:0000313" key="3">
    <source>
        <dbReference type="Proteomes" id="UP000199647"/>
    </source>
</evidence>
<feature type="domain" description="Metallo-beta-lactamase" evidence="1">
    <location>
        <begin position="38"/>
        <end position="214"/>
    </location>
</feature>
<sequence length="307" mass="32841">MALSFDRGFNPRHGEAVPAFPGIVRITAPNANVFTFTGTNTYLLGTETLVVIDPGPDDPVHLDAVLRAIDGRTVSHILVTHTHNDHSAGVPFLAEKTGALVAGGGPHRLARAAAPNENATLDAGADEAFRPDRVLGDGDRIEAGGFVIEAVATPGHTDNHLAFALPEHGVLFPGDHVMGWATTVVAPPDGSMRDYMASLDRLLERPETLYLPGHGGPLANPHRLVRGLRTHRKMRERAILQRLADGDRTIPEMVAAIYRDLDPKLHRSASLSTLAHLEHLAERGLVRAVSGTGLDGSYERAGERSGV</sequence>
<dbReference type="Gene3D" id="1.10.10.10">
    <property type="entry name" value="Winged helix-like DNA-binding domain superfamily/Winged helix DNA-binding domain"/>
    <property type="match status" value="1"/>
</dbReference>
<dbReference type="OrthoDB" id="9788263at2"/>
<dbReference type="SUPFAM" id="SSF56281">
    <property type="entry name" value="Metallo-hydrolase/oxidoreductase"/>
    <property type="match status" value="1"/>
</dbReference>
<evidence type="ECO:0000313" key="2">
    <source>
        <dbReference type="EMBL" id="SEQ87083.1"/>
    </source>
</evidence>
<dbReference type="Pfam" id="PF17778">
    <property type="entry name" value="WHD_BLACT"/>
    <property type="match status" value="1"/>
</dbReference>
<protein>
    <submittedName>
        <fullName evidence="2">Glyoxylase, beta-lactamase superfamily II</fullName>
    </submittedName>
</protein>
<dbReference type="EMBL" id="FOFG01000008">
    <property type="protein sequence ID" value="SEQ87083.1"/>
    <property type="molecule type" value="Genomic_DNA"/>
</dbReference>
<proteinExistence type="predicted"/>
<dbReference type="InterPro" id="IPR041516">
    <property type="entry name" value="LACTB2_WH"/>
</dbReference>
<dbReference type="SMART" id="SM00849">
    <property type="entry name" value="Lactamase_B"/>
    <property type="match status" value="1"/>
</dbReference>
<name>A0A1H9JJY5_9HYPH</name>
<dbReference type="Pfam" id="PF00753">
    <property type="entry name" value="Lactamase_B"/>
    <property type="match status" value="1"/>
</dbReference>
<dbReference type="InterPro" id="IPR001279">
    <property type="entry name" value="Metallo-B-lactamas"/>
</dbReference>
<dbReference type="InterPro" id="IPR036388">
    <property type="entry name" value="WH-like_DNA-bd_sf"/>
</dbReference>
<gene>
    <name evidence="2" type="ORF">SAMN05216548_108153</name>
</gene>